<dbReference type="PANTHER" id="PTHR41771:SF1">
    <property type="entry name" value="MEMBRANE PROTEIN"/>
    <property type="match status" value="1"/>
</dbReference>
<keyword evidence="1" id="KW-1133">Transmembrane helix</keyword>
<dbReference type="AlphaFoldDB" id="A0A1H9NXH1"/>
<organism evidence="2 3">
    <name type="scientific">Salipaludibacillus aurantiacus</name>
    <dbReference type="NCBI Taxonomy" id="1601833"/>
    <lineage>
        <taxon>Bacteria</taxon>
        <taxon>Bacillati</taxon>
        <taxon>Bacillota</taxon>
        <taxon>Bacilli</taxon>
        <taxon>Bacillales</taxon>
        <taxon>Bacillaceae</taxon>
    </lineage>
</organism>
<feature type="transmembrane region" description="Helical" evidence="1">
    <location>
        <begin position="235"/>
        <end position="259"/>
    </location>
</feature>
<feature type="transmembrane region" description="Helical" evidence="1">
    <location>
        <begin position="110"/>
        <end position="128"/>
    </location>
</feature>
<feature type="transmembrane region" description="Helical" evidence="1">
    <location>
        <begin position="328"/>
        <end position="353"/>
    </location>
</feature>
<feature type="transmembrane region" description="Helical" evidence="1">
    <location>
        <begin position="285"/>
        <end position="308"/>
    </location>
</feature>
<feature type="transmembrane region" description="Helical" evidence="1">
    <location>
        <begin position="135"/>
        <end position="153"/>
    </location>
</feature>
<evidence type="ECO:0000256" key="1">
    <source>
        <dbReference type="SAM" id="Phobius"/>
    </source>
</evidence>
<dbReference type="OrthoDB" id="5753718at2"/>
<keyword evidence="1" id="KW-0472">Membrane</keyword>
<feature type="transmembrane region" description="Helical" evidence="1">
    <location>
        <begin position="187"/>
        <end position="205"/>
    </location>
</feature>
<sequence>MKYIISFLIFIFLSSILLPIASNAESSPHRETVRGQIVEMKEDTPGLQRMEIRIEQGEFRGETVTVEHSLSGNQAHDFYFNESDRVLVWIESENGSISRALVRELARDHYLTYLGIFFALSIILIGGLKGIKTVISLAFTIFLILQVLIPLILGGLPPVFITIVIASIITVVSVLLISGFNRKSTAAILGTIGGVILAGLLATVMTRLTRLTGFSGEEAQMLMYVPNANFDFQGLLLAGMIIGAIGAVLDVGVSIASAVDELKRSNPAMTARQLIKSGMNLGRDIMGTMANTLILAYTGASMSLLLVLNAHNVSFNRVINMEAIATELIRIMAGSIGLIYAIPLTAVIAGLLYKNADSEKLQKEADKPSLWKRLTRKTS</sequence>
<evidence type="ECO:0000313" key="2">
    <source>
        <dbReference type="EMBL" id="SER40734.1"/>
    </source>
</evidence>
<keyword evidence="3" id="KW-1185">Reference proteome</keyword>
<name>A0A1H9NXH1_9BACI</name>
<keyword evidence="1" id="KW-0812">Transmembrane</keyword>
<feature type="transmembrane region" description="Helical" evidence="1">
    <location>
        <begin position="159"/>
        <end position="180"/>
    </location>
</feature>
<dbReference type="EMBL" id="FOGT01000001">
    <property type="protein sequence ID" value="SER40734.1"/>
    <property type="molecule type" value="Genomic_DNA"/>
</dbReference>
<gene>
    <name evidence="2" type="ORF">SAMN05518684_10153</name>
</gene>
<evidence type="ECO:0000313" key="3">
    <source>
        <dbReference type="Proteomes" id="UP000198571"/>
    </source>
</evidence>
<reference evidence="3" key="1">
    <citation type="submission" date="2016-10" db="EMBL/GenBank/DDBJ databases">
        <authorList>
            <person name="Varghese N."/>
            <person name="Submissions S."/>
        </authorList>
    </citation>
    <scope>NUCLEOTIDE SEQUENCE [LARGE SCALE GENOMIC DNA]</scope>
    <source>
        <strain evidence="3">S9</strain>
    </source>
</reference>
<dbReference type="InterPro" id="IPR012507">
    <property type="entry name" value="YibE_F"/>
</dbReference>
<dbReference type="Pfam" id="PF07907">
    <property type="entry name" value="YibE_F"/>
    <property type="match status" value="1"/>
</dbReference>
<dbReference type="Proteomes" id="UP000198571">
    <property type="component" value="Unassembled WGS sequence"/>
</dbReference>
<proteinExistence type="predicted"/>
<accession>A0A1H9NXH1</accession>
<protein>
    <submittedName>
        <fullName evidence="2">Uncharacterized membrane protein</fullName>
    </submittedName>
</protein>
<dbReference type="RefSeq" id="WP_093047012.1">
    <property type="nucleotide sequence ID" value="NZ_FOGT01000001.1"/>
</dbReference>
<dbReference type="PANTHER" id="PTHR41771">
    <property type="entry name" value="MEMBRANE PROTEIN-RELATED"/>
    <property type="match status" value="1"/>
</dbReference>